<dbReference type="Pfam" id="PF01154">
    <property type="entry name" value="HMG_CoA_synt_N"/>
    <property type="match status" value="1"/>
</dbReference>
<dbReference type="InterPro" id="IPR013528">
    <property type="entry name" value="HMG_CoA_synth_N"/>
</dbReference>
<dbReference type="Gene3D" id="3.40.47.10">
    <property type="match status" value="2"/>
</dbReference>
<dbReference type="CDD" id="cd00827">
    <property type="entry name" value="init_cond_enzymes"/>
    <property type="match status" value="1"/>
</dbReference>
<feature type="domain" description="Hydroxymethylglutaryl-coenzyme A synthase C-terminal" evidence="4">
    <location>
        <begin position="261"/>
        <end position="327"/>
    </location>
</feature>
<reference evidence="5 6" key="1">
    <citation type="journal article" date="2019" name="Int. J. Syst. Evol. Microbiol.">
        <title>The Global Catalogue of Microorganisms (GCM) 10K type strain sequencing project: providing services to taxonomists for standard genome sequencing and annotation.</title>
        <authorList>
            <consortium name="The Broad Institute Genomics Platform"/>
            <consortium name="The Broad Institute Genome Sequencing Center for Infectious Disease"/>
            <person name="Wu L."/>
            <person name="Ma J."/>
        </authorList>
    </citation>
    <scope>NUCLEOTIDE SEQUENCE [LARGE SCALE GENOMIC DNA]</scope>
    <source>
        <strain evidence="5 6">JCM 4805</strain>
    </source>
</reference>
<dbReference type="RefSeq" id="WP_346095362.1">
    <property type="nucleotide sequence ID" value="NZ_BAAABY010000023.1"/>
</dbReference>
<dbReference type="InterPro" id="IPR016039">
    <property type="entry name" value="Thiolase-like"/>
</dbReference>
<evidence type="ECO:0000256" key="2">
    <source>
        <dbReference type="ARBA" id="ARBA00022679"/>
    </source>
</evidence>
<accession>A0ABN0ZYT3</accession>
<name>A0ABN0ZYT3_9ACTN</name>
<dbReference type="EMBL" id="BAAABY010000023">
    <property type="protein sequence ID" value="GAA0463471.1"/>
    <property type="molecule type" value="Genomic_DNA"/>
</dbReference>
<evidence type="ECO:0000259" key="4">
    <source>
        <dbReference type="Pfam" id="PF08540"/>
    </source>
</evidence>
<dbReference type="InterPro" id="IPR013746">
    <property type="entry name" value="HMG_CoA_synt_C_dom"/>
</dbReference>
<proteinExistence type="inferred from homology"/>
<keyword evidence="6" id="KW-1185">Reference proteome</keyword>
<feature type="domain" description="Hydroxymethylglutaryl-coenzyme A synthase C-terminal" evidence="4">
    <location>
        <begin position="179"/>
        <end position="252"/>
    </location>
</feature>
<comment type="similarity">
    <text evidence="1">Belongs to the thiolase-like superfamily. HMG-CoA synthase family.</text>
</comment>
<dbReference type="Pfam" id="PF08540">
    <property type="entry name" value="HMG_CoA_synt_C"/>
    <property type="match status" value="2"/>
</dbReference>
<dbReference type="SUPFAM" id="SSF53901">
    <property type="entry name" value="Thiolase-like"/>
    <property type="match status" value="2"/>
</dbReference>
<feature type="domain" description="Hydroxymethylglutaryl-coenzyme A synthase N-terminal" evidence="3">
    <location>
        <begin position="7"/>
        <end position="169"/>
    </location>
</feature>
<evidence type="ECO:0000313" key="6">
    <source>
        <dbReference type="Proteomes" id="UP001500909"/>
    </source>
</evidence>
<gene>
    <name evidence="5" type="ORF">GCM10010361_29200</name>
</gene>
<protein>
    <submittedName>
        <fullName evidence="5">Hydroxymethylglutaryl-CoA synthase</fullName>
    </submittedName>
</protein>
<dbReference type="NCBIfam" id="TIGR01835">
    <property type="entry name" value="HMG-CoA-S_prok"/>
    <property type="match status" value="1"/>
</dbReference>
<dbReference type="InterPro" id="IPR011554">
    <property type="entry name" value="HMG_CoA_synthase_prok"/>
</dbReference>
<evidence type="ECO:0000313" key="5">
    <source>
        <dbReference type="EMBL" id="GAA0463471.1"/>
    </source>
</evidence>
<evidence type="ECO:0000259" key="3">
    <source>
        <dbReference type="Pfam" id="PF01154"/>
    </source>
</evidence>
<organism evidence="5 6">
    <name type="scientific">Streptomyces olivaceiscleroticus</name>
    <dbReference type="NCBI Taxonomy" id="68245"/>
    <lineage>
        <taxon>Bacteria</taxon>
        <taxon>Bacillati</taxon>
        <taxon>Actinomycetota</taxon>
        <taxon>Actinomycetes</taxon>
        <taxon>Kitasatosporales</taxon>
        <taxon>Streptomycetaceae</taxon>
        <taxon>Streptomyces</taxon>
    </lineage>
</organism>
<keyword evidence="2" id="KW-0808">Transferase</keyword>
<dbReference type="PANTHER" id="PTHR43323:SF2">
    <property type="entry name" value="HYDROXYMETHYLGLUTARYL-COA SYNTHASE"/>
    <property type="match status" value="1"/>
</dbReference>
<sequence length="406" mass="44506">MPTDGPVGIHDLTFRTAGLVLPHTELARHTGACVTKYHQGIGQQAMSIPATDEDIVTMAAEAAAALMERHGADRLRTLLFATETGIDQSKAAGVYVHQLLGLGPHMRVVELKQACYGATAALQLATALVRRDPGQHVLVLASDVARYDLDSPGEATQGAAAAAMLIAADPALVTIHPTSGLYTHDVMDFWRPNYRATALVDGKKSLAAYLQALRGAWRDYRHRGGLDVAQLHTVCYHQPFTRMAHKAHAQLLQEAEVPATAAEIARALAPTTSYNELVGNSYTASLYLALAALLDSDQQLDGRSVGFFSYGSGSVAEFFSGTVRTGYRHLLRTEEHLEAVQRRYPIDYDTYRRLHRMHRLPRQELPVNGAQHDLPHGVSGRYRLAGFHEHQRIYECVSPPPLFPQP</sequence>
<comment type="caution">
    <text evidence="5">The sequence shown here is derived from an EMBL/GenBank/DDBJ whole genome shotgun (WGS) entry which is preliminary data.</text>
</comment>
<dbReference type="Proteomes" id="UP001500909">
    <property type="component" value="Unassembled WGS sequence"/>
</dbReference>
<evidence type="ECO:0000256" key="1">
    <source>
        <dbReference type="ARBA" id="ARBA00007061"/>
    </source>
</evidence>
<dbReference type="PANTHER" id="PTHR43323">
    <property type="entry name" value="3-HYDROXY-3-METHYLGLUTARYL COENZYME A SYNTHASE"/>
    <property type="match status" value="1"/>
</dbReference>